<dbReference type="InParanoid" id="A0CLD8"/>
<dbReference type="OrthoDB" id="292543at2759"/>
<protein>
    <submittedName>
        <fullName evidence="1">Uncharacterized protein</fullName>
    </submittedName>
</protein>
<dbReference type="EMBL" id="CT868097">
    <property type="protein sequence ID" value="CAK71605.1"/>
    <property type="molecule type" value="Genomic_DNA"/>
</dbReference>
<evidence type="ECO:0000313" key="1">
    <source>
        <dbReference type="EMBL" id="CAK71605.1"/>
    </source>
</evidence>
<dbReference type="AlphaFoldDB" id="A0CLD8"/>
<name>A0CLD8_PARTE</name>
<dbReference type="KEGG" id="ptm:GSPATT00008153001"/>
<keyword evidence="2" id="KW-1185">Reference proteome</keyword>
<evidence type="ECO:0000313" key="2">
    <source>
        <dbReference type="Proteomes" id="UP000000600"/>
    </source>
</evidence>
<sequence>MKFSLTKSYDENENVPFKRSIEKLQIKPESHVQFCNFDWIAIQKDSDITLYKEGLQDATEIDLTQLFGKNQSGKVQIYFFKFANEQFDQKQMILIGNNFIIGYDVIEQQKTCKIQMNDDYRLRRKLQFQEVQILEQDQTLYILTDHFDLITLNLSNKENRFNHQTLQKRGSFISNLLFQNNLDFYIKGANFKFSVFEDTLLIIQQTQSNQIKLYQCSLNPYNLITQTQRDFVCEVSNSSYQVNINNFHLSRTSKGIIWKLFAIIENKDQFDSFSQLKLITKEIEFIDQRPDQSNLDKLIYEDLNELQLQGNKIRSYFFQNDSDLTVLYSVLDTNYYHNNLSQSLKEHKLFNGNLQGVGLSINNGLSQLKVCSNGKIYILQENYHERPEQLVTHFQGRCMHEIIFNLLKEGYKDFIDHSNSNSAFLKLEFQAFSEQIICQVINQIVWDFMETPISKYSDIKTQLKENYKNLELWKKYTKTIVKNQQIILNLIRSKICLKIGEYIKQNENSLKQLIQECLNKWLVFTQYEQQFYSKLEDLPTIIEQLMGLQGQEQHLFKILMIIYTDINEEMEFNKIQFPKFWTNEPEWLNLVIQALSKLSQIQKNEFFSLFKFLITDISIVFKFERKISPLQFQVIQQFSNQISEEQFQDILIKNQLYDILFQCYLQTSLRLDMVFDLISKDEKLCQNFIDLCFDHEKNLNYQDQIDQHDENKFLHQNQPKRFYQILDQIEEMKCVDQVLKCVKKYPKLYNILLIRSMRLEEIQDFAALQQGNDPNAKYYRFLVDRGQYIVDKQRQQQIDIEQ</sequence>
<organism evidence="1 2">
    <name type="scientific">Paramecium tetraurelia</name>
    <dbReference type="NCBI Taxonomy" id="5888"/>
    <lineage>
        <taxon>Eukaryota</taxon>
        <taxon>Sar</taxon>
        <taxon>Alveolata</taxon>
        <taxon>Ciliophora</taxon>
        <taxon>Intramacronucleata</taxon>
        <taxon>Oligohymenophorea</taxon>
        <taxon>Peniculida</taxon>
        <taxon>Parameciidae</taxon>
        <taxon>Paramecium</taxon>
    </lineage>
</organism>
<gene>
    <name evidence="1" type="ORF">GSPATT00008153001</name>
</gene>
<dbReference type="RefSeq" id="XP_001439002.1">
    <property type="nucleotide sequence ID" value="XM_001438965.1"/>
</dbReference>
<accession>A0CLD8</accession>
<dbReference type="GeneID" id="5024787"/>
<proteinExistence type="predicted"/>
<dbReference type="HOGENOM" id="CLU_350393_0_0_1"/>
<reference evidence="1 2" key="1">
    <citation type="journal article" date="2006" name="Nature">
        <title>Global trends of whole-genome duplications revealed by the ciliate Paramecium tetraurelia.</title>
        <authorList>
            <consortium name="Genoscope"/>
            <person name="Aury J.-M."/>
            <person name="Jaillon O."/>
            <person name="Duret L."/>
            <person name="Noel B."/>
            <person name="Jubin C."/>
            <person name="Porcel B.M."/>
            <person name="Segurens B."/>
            <person name="Daubin V."/>
            <person name="Anthouard V."/>
            <person name="Aiach N."/>
            <person name="Arnaiz O."/>
            <person name="Billaut A."/>
            <person name="Beisson J."/>
            <person name="Blanc I."/>
            <person name="Bouhouche K."/>
            <person name="Camara F."/>
            <person name="Duharcourt S."/>
            <person name="Guigo R."/>
            <person name="Gogendeau D."/>
            <person name="Katinka M."/>
            <person name="Keller A.-M."/>
            <person name="Kissmehl R."/>
            <person name="Klotz C."/>
            <person name="Koll F."/>
            <person name="Le Moue A."/>
            <person name="Lepere C."/>
            <person name="Malinsky S."/>
            <person name="Nowacki M."/>
            <person name="Nowak J.K."/>
            <person name="Plattner H."/>
            <person name="Poulain J."/>
            <person name="Ruiz F."/>
            <person name="Serrano V."/>
            <person name="Zagulski M."/>
            <person name="Dessen P."/>
            <person name="Betermier M."/>
            <person name="Weissenbach J."/>
            <person name="Scarpelli C."/>
            <person name="Schachter V."/>
            <person name="Sperling L."/>
            <person name="Meyer E."/>
            <person name="Cohen J."/>
            <person name="Wincker P."/>
        </authorList>
    </citation>
    <scope>NUCLEOTIDE SEQUENCE [LARGE SCALE GENOMIC DNA]</scope>
    <source>
        <strain evidence="1 2">Stock d4-2</strain>
    </source>
</reference>
<dbReference type="Proteomes" id="UP000000600">
    <property type="component" value="Unassembled WGS sequence"/>
</dbReference>
<dbReference type="OMA" id="ISIVFKF"/>